<sequence length="128" mass="14230">MMKKVAFTLVLLMAVLQGFYAIFAYIQPVDFSDIRGTALASPQDLDWIHIYASRTLFISLIIGVLLYFRNYQTLFWAALLGTVMPLTDGWLAYQSGAAAGVIAKHIATVVYLLATALVLRTVVKREGR</sequence>
<dbReference type="Proteomes" id="UP000310249">
    <property type="component" value="Unassembled WGS sequence"/>
</dbReference>
<accession>A0A5S3WL48</accession>
<protein>
    <recommendedName>
        <fullName evidence="4">DUF4267 domain-containing protein</fullName>
    </recommendedName>
</protein>
<comment type="caution">
    <text evidence="2">The sequence shown here is derived from an EMBL/GenBank/DDBJ whole genome shotgun (WGS) entry which is preliminary data.</text>
</comment>
<gene>
    <name evidence="2" type="ORF">CWB99_11685</name>
</gene>
<name>A0A5S3WL48_9GAMM</name>
<keyword evidence="1" id="KW-0472">Membrane</keyword>
<dbReference type="AlphaFoldDB" id="A0A5S3WL48"/>
<feature type="transmembrane region" description="Helical" evidence="1">
    <location>
        <begin position="105"/>
        <end position="123"/>
    </location>
</feature>
<proteinExistence type="predicted"/>
<dbReference type="Pfam" id="PF14087">
    <property type="entry name" value="DUF4267"/>
    <property type="match status" value="1"/>
</dbReference>
<dbReference type="EMBL" id="PNCI01000025">
    <property type="protein sequence ID" value="TMP28373.1"/>
    <property type="molecule type" value="Genomic_DNA"/>
</dbReference>
<evidence type="ECO:0000313" key="2">
    <source>
        <dbReference type="EMBL" id="TMP28373.1"/>
    </source>
</evidence>
<organism evidence="2 3">
    <name type="scientific">Pseudoalteromonas rubra</name>
    <dbReference type="NCBI Taxonomy" id="43658"/>
    <lineage>
        <taxon>Bacteria</taxon>
        <taxon>Pseudomonadati</taxon>
        <taxon>Pseudomonadota</taxon>
        <taxon>Gammaproteobacteria</taxon>
        <taxon>Alteromonadales</taxon>
        <taxon>Pseudoalteromonadaceae</taxon>
        <taxon>Pseudoalteromonas</taxon>
    </lineage>
</organism>
<evidence type="ECO:0000313" key="3">
    <source>
        <dbReference type="Proteomes" id="UP000310249"/>
    </source>
</evidence>
<feature type="transmembrane region" description="Helical" evidence="1">
    <location>
        <begin position="48"/>
        <end position="67"/>
    </location>
</feature>
<reference evidence="3" key="2">
    <citation type="submission" date="2019-06" db="EMBL/GenBank/DDBJ databases">
        <title>Co-occurence of chitin degradation, pigmentation and bioactivity in marine Pseudoalteromonas.</title>
        <authorList>
            <person name="Sonnenschein E.C."/>
            <person name="Bech P.K."/>
        </authorList>
    </citation>
    <scope>NUCLEOTIDE SEQUENCE [LARGE SCALE GENOMIC DNA]</scope>
    <source>
        <strain evidence="3">S2676</strain>
    </source>
</reference>
<dbReference type="OrthoDB" id="6313783at2"/>
<keyword evidence="1" id="KW-1133">Transmembrane helix</keyword>
<dbReference type="InterPro" id="IPR025363">
    <property type="entry name" value="DUF4267"/>
</dbReference>
<reference evidence="2 3" key="1">
    <citation type="submission" date="2018-01" db="EMBL/GenBank/DDBJ databases">
        <authorList>
            <person name="Paulsen S."/>
            <person name="Gram L.K."/>
        </authorList>
    </citation>
    <scope>NUCLEOTIDE SEQUENCE [LARGE SCALE GENOMIC DNA]</scope>
    <source>
        <strain evidence="2 3">S2676</strain>
    </source>
</reference>
<keyword evidence="1" id="KW-0812">Transmembrane</keyword>
<evidence type="ECO:0008006" key="4">
    <source>
        <dbReference type="Google" id="ProtNLM"/>
    </source>
</evidence>
<evidence type="ECO:0000256" key="1">
    <source>
        <dbReference type="SAM" id="Phobius"/>
    </source>
</evidence>
<dbReference type="RefSeq" id="WP_138549612.1">
    <property type="nucleotide sequence ID" value="NZ_PNCH01000001.1"/>
</dbReference>
<feature type="transmembrane region" description="Helical" evidence="1">
    <location>
        <begin position="74"/>
        <end position="93"/>
    </location>
</feature>